<feature type="region of interest" description="Disordered" evidence="1">
    <location>
        <begin position="132"/>
        <end position="193"/>
    </location>
</feature>
<feature type="compositionally biased region" description="Polar residues" evidence="1">
    <location>
        <begin position="781"/>
        <end position="791"/>
    </location>
</feature>
<name>A0AAF0F213_9BASI</name>
<evidence type="ECO:0000313" key="3">
    <source>
        <dbReference type="EMBL" id="WFD38336.1"/>
    </source>
</evidence>
<dbReference type="RefSeq" id="XP_060121233.1">
    <property type="nucleotide sequence ID" value="XM_060265250.1"/>
</dbReference>
<feature type="compositionally biased region" description="Polar residues" evidence="1">
    <location>
        <begin position="907"/>
        <end position="917"/>
    </location>
</feature>
<evidence type="ECO:0000313" key="4">
    <source>
        <dbReference type="Proteomes" id="UP001217754"/>
    </source>
</evidence>
<dbReference type="Proteomes" id="UP001217754">
    <property type="component" value="Chromosome 2"/>
</dbReference>
<proteinExistence type="predicted"/>
<keyword evidence="2" id="KW-1133">Transmembrane helix</keyword>
<evidence type="ECO:0000256" key="1">
    <source>
        <dbReference type="SAM" id="MobiDB-lite"/>
    </source>
</evidence>
<keyword evidence="4" id="KW-1185">Reference proteome</keyword>
<feature type="compositionally biased region" description="Pro residues" evidence="1">
    <location>
        <begin position="1112"/>
        <end position="1122"/>
    </location>
</feature>
<feature type="compositionally biased region" description="Pro residues" evidence="1">
    <location>
        <begin position="1025"/>
        <end position="1034"/>
    </location>
</feature>
<evidence type="ECO:0000256" key="2">
    <source>
        <dbReference type="SAM" id="Phobius"/>
    </source>
</evidence>
<gene>
    <name evidence="3" type="ORF">MJAP1_001287</name>
</gene>
<reference evidence="3" key="1">
    <citation type="submission" date="2023-03" db="EMBL/GenBank/DDBJ databases">
        <title>Mating type loci evolution in Malassezia.</title>
        <authorList>
            <person name="Coelho M.A."/>
        </authorList>
    </citation>
    <scope>NUCLEOTIDE SEQUENCE</scope>
    <source>
        <strain evidence="3">CBS 9431</strain>
    </source>
</reference>
<feature type="compositionally biased region" description="Basic residues" evidence="1">
    <location>
        <begin position="737"/>
        <end position="754"/>
    </location>
</feature>
<feature type="compositionally biased region" description="Low complexity" evidence="1">
    <location>
        <begin position="863"/>
        <end position="897"/>
    </location>
</feature>
<keyword evidence="2" id="KW-0812">Transmembrane</keyword>
<feature type="region of interest" description="Disordered" evidence="1">
    <location>
        <begin position="1"/>
        <end position="51"/>
    </location>
</feature>
<feature type="transmembrane region" description="Helical" evidence="2">
    <location>
        <begin position="458"/>
        <end position="477"/>
    </location>
</feature>
<dbReference type="GeneID" id="85224936"/>
<accession>A0AAF0F213</accession>
<feature type="transmembrane region" description="Helical" evidence="2">
    <location>
        <begin position="489"/>
        <end position="513"/>
    </location>
</feature>
<dbReference type="PANTHER" id="PTHR37402">
    <property type="entry name" value="GRAM DOMAIN-CONTAINING PROTEIN 4"/>
    <property type="match status" value="1"/>
</dbReference>
<feature type="region of interest" description="Disordered" evidence="1">
    <location>
        <begin position="207"/>
        <end position="303"/>
    </location>
</feature>
<keyword evidence="2" id="KW-0472">Membrane</keyword>
<organism evidence="3 4">
    <name type="scientific">Malassezia japonica</name>
    <dbReference type="NCBI Taxonomy" id="223818"/>
    <lineage>
        <taxon>Eukaryota</taxon>
        <taxon>Fungi</taxon>
        <taxon>Dikarya</taxon>
        <taxon>Basidiomycota</taxon>
        <taxon>Ustilaginomycotina</taxon>
        <taxon>Malasseziomycetes</taxon>
        <taxon>Malasseziales</taxon>
        <taxon>Malasseziaceae</taxon>
        <taxon>Malassezia</taxon>
    </lineage>
</organism>
<sequence length="1390" mass="153158">MASGQQPLRSRRYGTLIDPADARPVEVQHALDGLGSSAAPPPPGAMEDVQPKRSLFSAMDERSMRRRSMGMLGQTGSWANVDDDEEYEEAPAVRTLFSTADDTHANAPGMANAQSALGRSRSFLDAYRSSEARPWLDEDEDEAPIRGPAPSALRTTLAEVEDEDAPAAPRLRTALSAGGEVPSSAAPVQTDGSVPIAAATAAALAKLTKEEAPTKKKKKSTSEVVVNENGEVVKKKKKKDKEKDGKTKEKDPARRKKRASTRVKDEAGEPIAQPAEEWMDEGAPTTYLDSVRAAPPPEQGTEMLSVPLAEPGAALAPPIGAPLEPPLMPLEPPAPVVAEPVPPPMPTIVSPSVQAARAPPMAPVQPSPIVPVQASPAPAVPRTSPGRLVPLAEPVESQAAPIAEQWRRRERDPDAMSIMSVSTYRAPTIDARREAQMDEYTANETSRMHVFNHNASRLVINMFILYRGAFVMLRQLWRWERPWVTGSVASFYLVVWWRGDLLAIFFLLTFLYIATFRWLHLPAEETLIPDENEPSVSRAPGLKRTLSNKSMMKRTHRLDLAATQPLTVASSALFQQVGDQVLVYTHSFADVHERMKNLAMWRNPIATLRYLGWLLLMVLLSAHVTTWMMVKLPGALVFLCVFIVAPMLEYGYWTKFWDMLNDLPSTRSEPTGAYVSSSRTVLDNVLAGVPTDEEYLQQKLSQTRWEVEREQRRRGEFVEIAPNRIVEEESAEMPSGRVRRRRETRTSKPSRRVLQRWQDASDDVVEPRQERRSSRMLRPQADTSGVFSDVSQPEMEQVREIEEVQQVPEMVSRRGYTPLETKRSSVVQPVQQPIQQVQQPVQPIQPLQQPMQVQQPMQPAMLPAQVAQPQQLPLQPQGPFQAPFQQSSMYQPQQAYQPPAPQYQPQVNPFLTQQEPVPTQAPAPQPDTSRSVPSHAFSGGAPLQPSAPVQSTPLVPSEPFAQDTAPAPQHDPTWHAEVESITSEYDMDDDEEDEESEPEQRTVAERALSALGFGLPQQEPKPKAPEPQPEPQPELLPAWEAKPPGLNVAPAPPLFQVPLNESSNELTPEAHVRETPVSAPVPPVAVAPQPELVPAPVPAPAPAPAPIEREPVPSPHAAPAPVPAVTTPVPAAAPAPSGPPSFIAATSDTLQEQLDRRRRAKQVQQDTLSHATVPRQPSYASLSLSQDGVAMSPAVSVEAVHSRQLRPDMTSPRGSPQRIRWVDEQDGQGIYLAVHRKRVGHLIVLPKRIVFQLTFSTIKPLTAPQGMTETDVSRLTKVVDGRSYYPIIAPSAIQEMVRPEMNKQGTAPFEPYSVLASMIPEPNKVMFDVPLDRVSGIKKTRKNTPALDRCPEGLEIVLGEGEKSLTLPAVIERDRAFQRVLSLDPNKWPA</sequence>
<feature type="transmembrane region" description="Helical" evidence="2">
    <location>
        <begin position="635"/>
        <end position="653"/>
    </location>
</feature>
<feature type="region of interest" description="Disordered" evidence="1">
    <location>
        <begin position="728"/>
        <end position="794"/>
    </location>
</feature>
<dbReference type="PANTHER" id="PTHR37402:SF1">
    <property type="entry name" value="GRAM DOMAIN-CONTAINING PROTEIN 4"/>
    <property type="match status" value="1"/>
</dbReference>
<feature type="compositionally biased region" description="Basic and acidic residues" evidence="1">
    <location>
        <begin position="241"/>
        <end position="252"/>
    </location>
</feature>
<dbReference type="EMBL" id="CP119959">
    <property type="protein sequence ID" value="WFD38336.1"/>
    <property type="molecule type" value="Genomic_DNA"/>
</dbReference>
<feature type="region of interest" description="Disordered" evidence="1">
    <location>
        <begin position="863"/>
        <end position="1076"/>
    </location>
</feature>
<feature type="transmembrane region" description="Helical" evidence="2">
    <location>
        <begin position="610"/>
        <end position="629"/>
    </location>
</feature>
<dbReference type="GO" id="GO:0006915">
    <property type="term" value="P:apoptotic process"/>
    <property type="evidence" value="ECO:0007669"/>
    <property type="project" value="InterPro"/>
</dbReference>
<feature type="compositionally biased region" description="Acidic residues" evidence="1">
    <location>
        <begin position="985"/>
        <end position="997"/>
    </location>
</feature>
<protein>
    <submittedName>
        <fullName evidence="3">Uncharacterized protein</fullName>
    </submittedName>
</protein>
<feature type="region of interest" description="Disordered" evidence="1">
    <location>
        <begin position="1097"/>
        <end position="1122"/>
    </location>
</feature>
<dbReference type="InterPro" id="IPR037847">
    <property type="entry name" value="GRAMDC4"/>
</dbReference>